<reference evidence="2 3" key="1">
    <citation type="submission" date="2019-09" db="EMBL/GenBank/DDBJ databases">
        <authorList>
            <person name="Chandra G."/>
            <person name="Truman W A."/>
        </authorList>
    </citation>
    <scope>NUCLEOTIDE SEQUENCE [LARGE SCALE GENOMIC DNA]</scope>
    <source>
        <strain evidence="2">PS718</strain>
    </source>
</reference>
<dbReference type="EMBL" id="CABVHX010000018">
    <property type="protein sequence ID" value="VVO15634.1"/>
    <property type="molecule type" value="Genomic_DNA"/>
</dbReference>
<keyword evidence="1" id="KW-0843">Virulence</keyword>
<sequence length="1202" mass="132101">MADDNHTIMNTLVKSDHSLKKGRADFATAMQKMGFTSVFDIVRLPKAAFARQLAQYSDANAGLAYDNAMGYAALIARLYREHKTSCGTLPQLGQRSGIRAMAPTGPTYTKLFEENWDEFCKVEAIAAGNSPVAYLSELRVFTKQLEATSIDPKRILLDKRRPDLKNLLITEESTFTPMPMLAIIAELLESNLRKYLDGNPTDKAKPTQQILAERRYPFELPYNFYHHQCQLGLTDKKPKLGELNYRASLLLPIAQASTNHYGEVQQPVLQAQRLLSGLSPQQQALLIEPSVFSNFYLTRNDLLKGWRSAGGTHLGPHTPMNECYLLPVQQTGIADATPQAEKPVKGALGTNKVPVTFGRQGAASIPAVNLTLGSATPADAASIFFLNSLHLPAARTITSYIKAEEALPEPEENGYTAHFNLVATTGTEDAPVSLASQRFTLTLDEQYNLSAPEQAFFKQSYGIDVSQDTPLWHMTQLSDFMARTGLDAEQVEMLLARRQYAVRLSPNCPSLNPQHAGVVVPGATDKVLPFPHSNHYGACYVNGTGTGADIDDSQLAPTPESIIRDQFDNAMGLEQDKLGDIKQWRLTKTSLNRLDRLQRMVRLHRWTGIPFAELDTLIISAIRSEGVANLGLELNENTLRALGVYRYLNERYGIGPEEFAALMHDLTPYTSGKAELPLFDRVFNRVQLFDTPLILDQTPINLSATDVATHKTLLQLCLGLGVQPTEDSLLLIARQTEKHVGPLKRDLPTISSLYRQARIARLFGYTVAELLTLAGLLGGRDYKIALANGRLSPQAAAAKPDILDVLMQLDWAINWLKESQQTVAQLQQRLGPNVPLVAEEQESNPQAKMAEPAPLPDNLLNRLARLQDDTRQGVVTQDQVAALGLPAQDDATPSPKDIDWMELLISHGLLDPDGLLPGLDRSLTRVDEPAIWLKTDVDSLLKALKLSQSMKDTCAEKLVVLLLGAYDRQAQLLEGLFEETAKLPPERCTAVVHWAHSSAYSVLLAALEEPLNAELIEHFERISRHAEPAVQLRLSNGALRLFVVNPTWLGGNLYGGSSSEPSFSDLYLLERYSHWFHSQSQSEDSVLSYFSAANPVIAKLKNKALRQLASETANAALARLLEWPEAEVATLTDTLPDKRATSMAHVDWVRRCQASCSASGLSAKALLQATALNALSPLDAWKTVGDAVMAASSASATTLANG</sequence>
<dbReference type="InterPro" id="IPR018003">
    <property type="entry name" value="Insecticidal_toxin/plasmid_vir"/>
</dbReference>
<evidence type="ECO:0000256" key="1">
    <source>
        <dbReference type="ARBA" id="ARBA00023026"/>
    </source>
</evidence>
<evidence type="ECO:0008006" key="4">
    <source>
        <dbReference type="Google" id="ProtNLM"/>
    </source>
</evidence>
<dbReference type="Proteomes" id="UP000325375">
    <property type="component" value="Unassembled WGS sequence"/>
</dbReference>
<name>A0A5E7DZG8_PSEFL</name>
<gene>
    <name evidence="2" type="ORF">PS718_03793</name>
</gene>
<evidence type="ECO:0000313" key="3">
    <source>
        <dbReference type="Proteomes" id="UP000325375"/>
    </source>
</evidence>
<proteinExistence type="predicted"/>
<dbReference type="Pfam" id="PF03538">
    <property type="entry name" value="VRP1"/>
    <property type="match status" value="1"/>
</dbReference>
<dbReference type="RefSeq" id="WP_150604159.1">
    <property type="nucleotide sequence ID" value="NZ_CABVHX010000018.1"/>
</dbReference>
<dbReference type="AlphaFoldDB" id="A0A5E7DZG8"/>
<organism evidence="2 3">
    <name type="scientific">Pseudomonas fluorescens</name>
    <dbReference type="NCBI Taxonomy" id="294"/>
    <lineage>
        <taxon>Bacteria</taxon>
        <taxon>Pseudomonadati</taxon>
        <taxon>Pseudomonadota</taxon>
        <taxon>Gammaproteobacteria</taxon>
        <taxon>Pseudomonadales</taxon>
        <taxon>Pseudomonadaceae</taxon>
        <taxon>Pseudomonas</taxon>
    </lineage>
</organism>
<accession>A0A5E7DZG8</accession>
<protein>
    <recommendedName>
        <fullName evidence="4">Toxin</fullName>
    </recommendedName>
</protein>
<evidence type="ECO:0000313" key="2">
    <source>
        <dbReference type="EMBL" id="VVO15634.1"/>
    </source>
</evidence>